<reference evidence="2" key="1">
    <citation type="journal article" date="2022" name="IScience">
        <title>Evolution of zygomycete secretomes and the origins of terrestrial fungal ecologies.</title>
        <authorList>
            <person name="Chang Y."/>
            <person name="Wang Y."/>
            <person name="Mondo S."/>
            <person name="Ahrendt S."/>
            <person name="Andreopoulos W."/>
            <person name="Barry K."/>
            <person name="Beard J."/>
            <person name="Benny G.L."/>
            <person name="Blankenship S."/>
            <person name="Bonito G."/>
            <person name="Cuomo C."/>
            <person name="Desiro A."/>
            <person name="Gervers K.A."/>
            <person name="Hundley H."/>
            <person name="Kuo A."/>
            <person name="LaButti K."/>
            <person name="Lang B.F."/>
            <person name="Lipzen A."/>
            <person name="O'Donnell K."/>
            <person name="Pangilinan J."/>
            <person name="Reynolds N."/>
            <person name="Sandor L."/>
            <person name="Smith M.E."/>
            <person name="Tsang A."/>
            <person name="Grigoriev I.V."/>
            <person name="Stajich J.E."/>
            <person name="Spatafora J.W."/>
        </authorList>
    </citation>
    <scope>NUCLEOTIDE SEQUENCE</scope>
    <source>
        <strain evidence="2">RSA 2281</strain>
    </source>
</reference>
<sequence>MLEQHTTAMFPLRACAGYWGARLIMVRAWNKMRIRQEGQETFHQPQQEEGSFQDPAMDNGNQSATTVSYDPNGDSDEQVVYEGFVMDAILTDAEDAPVITEEDVNEISKNEVVAGNHGRNHGGHSGARGVCGVRGTRGTRGVRGREGSASTLRCSTRR</sequence>
<dbReference type="AlphaFoldDB" id="A0AAD5JMS2"/>
<keyword evidence="3" id="KW-1185">Reference proteome</keyword>
<proteinExistence type="predicted"/>
<evidence type="ECO:0000313" key="3">
    <source>
        <dbReference type="Proteomes" id="UP001209540"/>
    </source>
</evidence>
<accession>A0AAD5JMS2</accession>
<reference evidence="2" key="2">
    <citation type="submission" date="2023-02" db="EMBL/GenBank/DDBJ databases">
        <authorList>
            <consortium name="DOE Joint Genome Institute"/>
            <person name="Mondo S.J."/>
            <person name="Chang Y."/>
            <person name="Wang Y."/>
            <person name="Ahrendt S."/>
            <person name="Andreopoulos W."/>
            <person name="Barry K."/>
            <person name="Beard J."/>
            <person name="Benny G.L."/>
            <person name="Blankenship S."/>
            <person name="Bonito G."/>
            <person name="Cuomo C."/>
            <person name="Desiro A."/>
            <person name="Gervers K.A."/>
            <person name="Hundley H."/>
            <person name="Kuo A."/>
            <person name="LaButti K."/>
            <person name="Lang B.F."/>
            <person name="Lipzen A."/>
            <person name="O'Donnell K."/>
            <person name="Pangilinan J."/>
            <person name="Reynolds N."/>
            <person name="Sandor L."/>
            <person name="Smith M.W."/>
            <person name="Tsang A."/>
            <person name="Grigoriev I.V."/>
            <person name="Stajich J.E."/>
            <person name="Spatafora J.W."/>
        </authorList>
    </citation>
    <scope>NUCLEOTIDE SEQUENCE</scope>
    <source>
        <strain evidence="2">RSA 2281</strain>
    </source>
</reference>
<protein>
    <submittedName>
        <fullName evidence="2">Uncharacterized protein</fullName>
    </submittedName>
</protein>
<feature type="compositionally biased region" description="Low complexity" evidence="1">
    <location>
        <begin position="127"/>
        <end position="136"/>
    </location>
</feature>
<evidence type="ECO:0000313" key="2">
    <source>
        <dbReference type="EMBL" id="KAI9246295.1"/>
    </source>
</evidence>
<feature type="compositionally biased region" description="Polar residues" evidence="1">
    <location>
        <begin position="41"/>
        <end position="50"/>
    </location>
</feature>
<dbReference type="Proteomes" id="UP001209540">
    <property type="component" value="Unassembled WGS sequence"/>
</dbReference>
<feature type="region of interest" description="Disordered" evidence="1">
    <location>
        <begin position="116"/>
        <end position="158"/>
    </location>
</feature>
<gene>
    <name evidence="2" type="ORF">BDA99DRAFT_543387</name>
</gene>
<feature type="region of interest" description="Disordered" evidence="1">
    <location>
        <begin position="39"/>
        <end position="75"/>
    </location>
</feature>
<name>A0AAD5JMS2_9FUNG</name>
<evidence type="ECO:0000256" key="1">
    <source>
        <dbReference type="SAM" id="MobiDB-lite"/>
    </source>
</evidence>
<comment type="caution">
    <text evidence="2">The sequence shown here is derived from an EMBL/GenBank/DDBJ whole genome shotgun (WGS) entry which is preliminary data.</text>
</comment>
<feature type="compositionally biased region" description="Polar residues" evidence="1">
    <location>
        <begin position="148"/>
        <end position="158"/>
    </location>
</feature>
<organism evidence="2 3">
    <name type="scientific">Phascolomyces articulosus</name>
    <dbReference type="NCBI Taxonomy" id="60185"/>
    <lineage>
        <taxon>Eukaryota</taxon>
        <taxon>Fungi</taxon>
        <taxon>Fungi incertae sedis</taxon>
        <taxon>Mucoromycota</taxon>
        <taxon>Mucoromycotina</taxon>
        <taxon>Mucoromycetes</taxon>
        <taxon>Mucorales</taxon>
        <taxon>Lichtheimiaceae</taxon>
        <taxon>Phascolomyces</taxon>
    </lineage>
</organism>
<dbReference type="EMBL" id="JAIXMP010000047">
    <property type="protein sequence ID" value="KAI9246295.1"/>
    <property type="molecule type" value="Genomic_DNA"/>
</dbReference>
<feature type="compositionally biased region" description="Polar residues" evidence="1">
    <location>
        <begin position="59"/>
        <end position="69"/>
    </location>
</feature>